<evidence type="ECO:0000313" key="2">
    <source>
        <dbReference type="EMBL" id="VFJ93211.1"/>
    </source>
</evidence>
<protein>
    <submittedName>
        <fullName evidence="1">Uncharacterized protein</fullName>
    </submittedName>
</protein>
<name>A0A450UID8_9GAMM</name>
<accession>A0A450UID8</accession>
<organism evidence="1">
    <name type="scientific">Candidatus Kentrum eta</name>
    <dbReference type="NCBI Taxonomy" id="2126337"/>
    <lineage>
        <taxon>Bacteria</taxon>
        <taxon>Pseudomonadati</taxon>
        <taxon>Pseudomonadota</taxon>
        <taxon>Gammaproteobacteria</taxon>
        <taxon>Candidatus Kentrum</taxon>
    </lineage>
</organism>
<evidence type="ECO:0000313" key="1">
    <source>
        <dbReference type="EMBL" id="VFJ92298.1"/>
    </source>
</evidence>
<evidence type="ECO:0000313" key="3">
    <source>
        <dbReference type="EMBL" id="VFK00080.1"/>
    </source>
</evidence>
<proteinExistence type="predicted"/>
<reference evidence="1" key="1">
    <citation type="submission" date="2019-02" db="EMBL/GenBank/DDBJ databases">
        <authorList>
            <person name="Gruber-Vodicka R. H."/>
            <person name="Seah K. B. B."/>
        </authorList>
    </citation>
    <scope>NUCLEOTIDE SEQUENCE</scope>
    <source>
        <strain evidence="3">BECK_SA2B12</strain>
        <strain evidence="1">BECK_SA2B15</strain>
        <strain evidence="2">BECK_SA2B20</strain>
    </source>
</reference>
<gene>
    <name evidence="1" type="ORF">BECKH772A_GA0070896_1004115</name>
    <name evidence="2" type="ORF">BECKH772B_GA0070898_1004015</name>
    <name evidence="3" type="ORF">BECKH772C_GA0070978_1003915</name>
</gene>
<dbReference type="AlphaFoldDB" id="A0A450UID8"/>
<sequence>MSKIGNRLATVGDFLTISGLFVIELIISPIDFSSWKVDFAKKLSNFIIKFVVFGARSVDFSV</sequence>
<dbReference type="EMBL" id="CAADFG010000041">
    <property type="protein sequence ID" value="VFJ92298.1"/>
    <property type="molecule type" value="Genomic_DNA"/>
</dbReference>
<dbReference type="EMBL" id="CAADFJ010000039">
    <property type="protein sequence ID" value="VFK00080.1"/>
    <property type="molecule type" value="Genomic_DNA"/>
</dbReference>
<dbReference type="EMBL" id="CAADFI010000040">
    <property type="protein sequence ID" value="VFJ93211.1"/>
    <property type="molecule type" value="Genomic_DNA"/>
</dbReference>